<evidence type="ECO:0000259" key="22">
    <source>
        <dbReference type="PROSITE" id="PS50110"/>
    </source>
</evidence>
<dbReference type="Pfam" id="PF00512">
    <property type="entry name" value="HisKA"/>
    <property type="match status" value="1"/>
</dbReference>
<dbReference type="InterPro" id="IPR004358">
    <property type="entry name" value="Sig_transdc_His_kin-like_C"/>
</dbReference>
<evidence type="ECO:0000256" key="8">
    <source>
        <dbReference type="ARBA" id="ARBA00022692"/>
    </source>
</evidence>
<dbReference type="Gene3D" id="3.30.565.10">
    <property type="entry name" value="Histidine kinase-like ATPase, C-terminal domain"/>
    <property type="match status" value="1"/>
</dbReference>
<dbReference type="CDD" id="cd00130">
    <property type="entry name" value="PAS"/>
    <property type="match status" value="1"/>
</dbReference>
<dbReference type="SUPFAM" id="SSF55781">
    <property type="entry name" value="GAF domain-like"/>
    <property type="match status" value="1"/>
</dbReference>
<dbReference type="InterPro" id="IPR003661">
    <property type="entry name" value="HisK_dim/P_dom"/>
</dbReference>
<keyword evidence="8 20" id="KW-0812">Transmembrane</keyword>
<dbReference type="FunFam" id="3.30.565.10:FF:000010">
    <property type="entry name" value="Sensor histidine kinase RcsC"/>
    <property type="match status" value="1"/>
</dbReference>
<dbReference type="PROSITE" id="PS50894">
    <property type="entry name" value="HPT"/>
    <property type="match status" value="1"/>
</dbReference>
<name>A0A7C3ZL18_9CYAN</name>
<dbReference type="InterPro" id="IPR003018">
    <property type="entry name" value="GAF"/>
</dbReference>
<dbReference type="FunFam" id="1.10.287.130:FF:000002">
    <property type="entry name" value="Two-component osmosensing histidine kinase"/>
    <property type="match status" value="1"/>
</dbReference>
<dbReference type="CDD" id="cd00156">
    <property type="entry name" value="REC"/>
    <property type="match status" value="1"/>
</dbReference>
<keyword evidence="14 20" id="KW-0472">Membrane</keyword>
<dbReference type="SUPFAM" id="SSF47226">
    <property type="entry name" value="Histidine-containing phosphotransfer domain, HPT domain"/>
    <property type="match status" value="1"/>
</dbReference>
<keyword evidence="10" id="KW-0418">Kinase</keyword>
<dbReference type="SMART" id="SM00073">
    <property type="entry name" value="HPT"/>
    <property type="match status" value="1"/>
</dbReference>
<dbReference type="InterPro" id="IPR011006">
    <property type="entry name" value="CheY-like_superfamily"/>
</dbReference>
<dbReference type="InterPro" id="IPR029016">
    <property type="entry name" value="GAF-like_dom_sf"/>
</dbReference>
<dbReference type="Pfam" id="PF08447">
    <property type="entry name" value="PAS_3"/>
    <property type="match status" value="1"/>
</dbReference>
<evidence type="ECO:0000256" key="10">
    <source>
        <dbReference type="ARBA" id="ARBA00022777"/>
    </source>
</evidence>
<keyword evidence="12 20" id="KW-1133">Transmembrane helix</keyword>
<reference evidence="26" key="1">
    <citation type="journal article" date="2020" name="mSystems">
        <title>Genome- and Community-Level Interaction Insights into Carbon Utilization and Element Cycling Functions of Hydrothermarchaeota in Hydrothermal Sediment.</title>
        <authorList>
            <person name="Zhou Z."/>
            <person name="Liu Y."/>
            <person name="Xu W."/>
            <person name="Pan J."/>
            <person name="Luo Z.H."/>
            <person name="Li M."/>
        </authorList>
    </citation>
    <scope>NUCLEOTIDE SEQUENCE [LARGE SCALE GENOMIC DNA]</scope>
    <source>
        <strain evidence="26">SpSt-374</strain>
    </source>
</reference>
<dbReference type="InterPro" id="IPR035965">
    <property type="entry name" value="PAS-like_dom_sf"/>
</dbReference>
<dbReference type="Pfam" id="PF00072">
    <property type="entry name" value="Response_reg"/>
    <property type="match status" value="1"/>
</dbReference>
<dbReference type="SMART" id="SM00388">
    <property type="entry name" value="HisKA"/>
    <property type="match status" value="1"/>
</dbReference>
<dbReference type="SMART" id="SM00091">
    <property type="entry name" value="PAS"/>
    <property type="match status" value="1"/>
</dbReference>
<keyword evidence="7" id="KW-0808">Transferase</keyword>
<dbReference type="Gene3D" id="1.20.120.160">
    <property type="entry name" value="HPT domain"/>
    <property type="match status" value="1"/>
</dbReference>
<dbReference type="Pfam" id="PF01627">
    <property type="entry name" value="Hpt"/>
    <property type="match status" value="1"/>
</dbReference>
<evidence type="ECO:0000256" key="16">
    <source>
        <dbReference type="ARBA" id="ARBA00068150"/>
    </source>
</evidence>
<protein>
    <recommendedName>
        <fullName evidence="17">Circadian input-output histidine kinase CikA</fullName>
        <ecNumber evidence="4">2.7.13.3</ecNumber>
    </recommendedName>
    <alternativeName>
        <fullName evidence="16">Sensory/regulatory protein RpfC</fullName>
    </alternativeName>
</protein>
<keyword evidence="5" id="KW-1003">Cell membrane</keyword>
<feature type="modified residue" description="4-aspartylphosphate" evidence="19">
    <location>
        <position position="773"/>
    </location>
</feature>
<comment type="subcellular location">
    <subcellularLocation>
        <location evidence="2">Cell membrane</location>
        <topology evidence="2">Multi-pass membrane protein</topology>
    </subcellularLocation>
</comment>
<feature type="modified residue" description="4-aspartylphosphate" evidence="19">
    <location>
        <position position="915"/>
    </location>
</feature>
<evidence type="ECO:0000256" key="11">
    <source>
        <dbReference type="ARBA" id="ARBA00022840"/>
    </source>
</evidence>
<sequence length="1142" mass="125300">MKLRPIALLTVGTFLLALNILLSLGVSHLLLKSLPTTNPGDATTIVQSLPEAASLIWLFVATGAVSTALVWIWWKKALRLPLQSLSCQLDKIATISNFSPLANPQKIEELAELTEAINRLVVRVKNDQQKLQENLAISTLMVENSRDMMSIQSTEGIFEYVSPACSNLLGYNPEELKGRAADDFFHIQDKPLVNKALAVVKERAITYTLAHRYRRQDGDYLWVETTYRHIKDQETGKVKQLLVVSRDITEQQQAEAQFSAGERSVRKLYKITSSRKLSFRQQIQSLLEMGRKQFGMEIGILARIEGDKYEAIAAQPPTGAICAGDTFDLKDTYCHETLRLKDTLYFEALMVSPWPPWPWQPQPSKSLLQQEAYIGTPVIVSNTIYGTLSFCSSQPLNKPFKSQDKELLQLMAQWIGGEIERTAAAEALLQARDEALTGTRAKSQFLATMSHEIRTPMNAVIGMTGLLLDTELTREQRDFVETIRSSGDALLAIINDILDFSKIESGKLDLEQNPFSLRACIEESLDLLASAAGAKGLDLGYFAAENVPETIIGDITRLRQILVNLLSNAVKFTDLGEVVVVVTAKERRMAAGTGRNGEGWGGMGYEIQFAVKDTGIGIPPERMHRLFKSFSQVDASTSRQYGGTGLGLAISKRLSEMMGGSMWVVSAGSCAGEPPEGWQMPVANPHPELMATNFGSIFYFTIAAFGEVAGSPLRARDELAGKRLLVVDDSPTYGAIFTQQAQNWGLEAIVVPSRQETKAILEAGARFDLAILDTRVPDGDAATLAEEIRSLHGADLPVVMVRPIGANNCDIGNVPTDRTACLYKPIKQSQFYNLLISIFADGVIDESLQTNSLEFPTSPSHTVPLRILLAEDHPVNQKVALQMLQRLGYRAEVAANGLEVLDALGRAPYDVVLMDVQMPEMDGLETARRIRSGETGIRGQDGYPGRSPVRIIAMTANAMQGDREACLEAGMDDYISKPIRMPELRATLAKCQPHAVTGRRGDNVGAIQELSLQENGARGNNTNGETTFTTLLDANILNSLREIDALEEIIDIYLEQAPLLLEQIATAVELTDPQQLREAAHSLKSTSAALGANMLSELSKQLEEMARAGTTDGAPPIVSRVQAEYRRVKAALEAERQQVGTS</sequence>
<dbReference type="InterPro" id="IPR000014">
    <property type="entry name" value="PAS"/>
</dbReference>
<evidence type="ECO:0000259" key="21">
    <source>
        <dbReference type="PROSITE" id="PS50109"/>
    </source>
</evidence>
<keyword evidence="11" id="KW-0067">ATP-binding</keyword>
<keyword evidence="6 19" id="KW-0597">Phosphoprotein</keyword>
<dbReference type="PANTHER" id="PTHR45339:SF1">
    <property type="entry name" value="HYBRID SIGNAL TRANSDUCTION HISTIDINE KINASE J"/>
    <property type="match status" value="1"/>
</dbReference>
<evidence type="ECO:0000256" key="17">
    <source>
        <dbReference type="ARBA" id="ARBA00074306"/>
    </source>
</evidence>
<evidence type="ECO:0000256" key="19">
    <source>
        <dbReference type="PROSITE-ProRule" id="PRU00169"/>
    </source>
</evidence>
<evidence type="ECO:0000256" key="13">
    <source>
        <dbReference type="ARBA" id="ARBA00023012"/>
    </source>
</evidence>
<dbReference type="SUPFAM" id="SSF52172">
    <property type="entry name" value="CheY-like"/>
    <property type="match status" value="2"/>
</dbReference>
<feature type="modified residue" description="Phosphohistidine" evidence="18">
    <location>
        <position position="1081"/>
    </location>
</feature>
<dbReference type="Gene3D" id="1.10.287.130">
    <property type="match status" value="1"/>
</dbReference>
<dbReference type="PROSITE" id="PS50113">
    <property type="entry name" value="PAC"/>
    <property type="match status" value="1"/>
</dbReference>
<dbReference type="GO" id="GO:0005886">
    <property type="term" value="C:plasma membrane"/>
    <property type="evidence" value="ECO:0007669"/>
    <property type="project" value="UniProtKB-SubCell"/>
</dbReference>
<dbReference type="InterPro" id="IPR036890">
    <property type="entry name" value="HATPase_C_sf"/>
</dbReference>
<evidence type="ECO:0000256" key="15">
    <source>
        <dbReference type="ARBA" id="ARBA00064003"/>
    </source>
</evidence>
<dbReference type="SUPFAM" id="SSF47384">
    <property type="entry name" value="Homodimeric domain of signal transducing histidine kinase"/>
    <property type="match status" value="1"/>
</dbReference>
<dbReference type="EC" id="2.7.13.3" evidence="4"/>
<dbReference type="InterPro" id="IPR000700">
    <property type="entry name" value="PAS-assoc_C"/>
</dbReference>
<dbReference type="Pfam" id="PF01590">
    <property type="entry name" value="GAF"/>
    <property type="match status" value="1"/>
</dbReference>
<feature type="transmembrane region" description="Helical" evidence="20">
    <location>
        <begin position="52"/>
        <end position="74"/>
    </location>
</feature>
<evidence type="ECO:0000256" key="12">
    <source>
        <dbReference type="ARBA" id="ARBA00022989"/>
    </source>
</evidence>
<dbReference type="Pfam" id="PF02518">
    <property type="entry name" value="HATPase_c"/>
    <property type="match status" value="1"/>
</dbReference>
<dbReference type="SMART" id="SM00387">
    <property type="entry name" value="HATPase_c"/>
    <property type="match status" value="1"/>
</dbReference>
<dbReference type="PANTHER" id="PTHR45339">
    <property type="entry name" value="HYBRID SIGNAL TRANSDUCTION HISTIDINE KINASE J"/>
    <property type="match status" value="1"/>
</dbReference>
<dbReference type="SMART" id="SM00448">
    <property type="entry name" value="REC"/>
    <property type="match status" value="2"/>
</dbReference>
<dbReference type="PROSITE" id="PS50109">
    <property type="entry name" value="HIS_KIN"/>
    <property type="match status" value="1"/>
</dbReference>
<feature type="domain" description="Response regulatory" evidence="22">
    <location>
        <begin position="866"/>
        <end position="992"/>
    </location>
</feature>
<dbReference type="InterPro" id="IPR005467">
    <property type="entry name" value="His_kinase_dom"/>
</dbReference>
<dbReference type="InterPro" id="IPR036641">
    <property type="entry name" value="HPT_dom_sf"/>
</dbReference>
<dbReference type="InterPro" id="IPR003594">
    <property type="entry name" value="HATPase_dom"/>
</dbReference>
<evidence type="ECO:0000256" key="20">
    <source>
        <dbReference type="SAM" id="Phobius"/>
    </source>
</evidence>
<comment type="similarity">
    <text evidence="3">In the N-terminal section; belongs to the phytochrome family.</text>
</comment>
<dbReference type="InterPro" id="IPR013655">
    <property type="entry name" value="PAS_fold_3"/>
</dbReference>
<dbReference type="InterPro" id="IPR036097">
    <property type="entry name" value="HisK_dim/P_sf"/>
</dbReference>
<dbReference type="PROSITE" id="PS50112">
    <property type="entry name" value="PAS"/>
    <property type="match status" value="1"/>
</dbReference>
<dbReference type="SUPFAM" id="SSF55874">
    <property type="entry name" value="ATPase domain of HSP90 chaperone/DNA topoisomerase II/histidine kinase"/>
    <property type="match status" value="1"/>
</dbReference>
<dbReference type="AlphaFoldDB" id="A0A7C3ZL18"/>
<organism evidence="26">
    <name type="scientific">Planktothricoides sp. SpSt-374</name>
    <dbReference type="NCBI Taxonomy" id="2282167"/>
    <lineage>
        <taxon>Bacteria</taxon>
        <taxon>Bacillati</taxon>
        <taxon>Cyanobacteriota</taxon>
        <taxon>Cyanophyceae</taxon>
        <taxon>Oscillatoriophycideae</taxon>
        <taxon>Oscillatoriales</taxon>
        <taxon>Oscillatoriaceae</taxon>
        <taxon>Planktothricoides</taxon>
    </lineage>
</organism>
<dbReference type="Gene3D" id="3.30.450.40">
    <property type="match status" value="1"/>
</dbReference>
<dbReference type="EMBL" id="DSPX01000127">
    <property type="protein sequence ID" value="HGG01485.1"/>
    <property type="molecule type" value="Genomic_DNA"/>
</dbReference>
<dbReference type="SMART" id="SM00086">
    <property type="entry name" value="PAC"/>
    <property type="match status" value="1"/>
</dbReference>
<dbReference type="CDD" id="cd00082">
    <property type="entry name" value="HisKA"/>
    <property type="match status" value="1"/>
</dbReference>
<feature type="domain" description="Histidine kinase" evidence="21">
    <location>
        <begin position="448"/>
        <end position="666"/>
    </location>
</feature>
<feature type="domain" description="Response regulatory" evidence="22">
    <location>
        <begin position="723"/>
        <end position="839"/>
    </location>
</feature>
<gene>
    <name evidence="26" type="ORF">ENR15_12760</name>
</gene>
<evidence type="ECO:0000256" key="18">
    <source>
        <dbReference type="PROSITE-ProRule" id="PRU00110"/>
    </source>
</evidence>
<dbReference type="CDD" id="cd00088">
    <property type="entry name" value="HPT"/>
    <property type="match status" value="1"/>
</dbReference>
<dbReference type="Gene3D" id="3.40.50.2300">
    <property type="match status" value="2"/>
</dbReference>
<comment type="subunit">
    <text evidence="15">At low DSF concentrations, interacts with RpfF.</text>
</comment>
<dbReference type="CDD" id="cd17546">
    <property type="entry name" value="REC_hyHK_CKI1_RcsC-like"/>
    <property type="match status" value="1"/>
</dbReference>
<evidence type="ECO:0000259" key="25">
    <source>
        <dbReference type="PROSITE" id="PS50894"/>
    </source>
</evidence>
<evidence type="ECO:0000313" key="26">
    <source>
        <dbReference type="EMBL" id="HGG01485.1"/>
    </source>
</evidence>
<dbReference type="PROSITE" id="PS50110">
    <property type="entry name" value="RESPONSE_REGULATORY"/>
    <property type="match status" value="2"/>
</dbReference>
<dbReference type="CDD" id="cd16922">
    <property type="entry name" value="HATPase_EvgS-ArcB-TorS-like"/>
    <property type="match status" value="1"/>
</dbReference>
<feature type="domain" description="PAC" evidence="24">
    <location>
        <begin position="207"/>
        <end position="260"/>
    </location>
</feature>
<evidence type="ECO:0000256" key="4">
    <source>
        <dbReference type="ARBA" id="ARBA00012438"/>
    </source>
</evidence>
<evidence type="ECO:0000256" key="3">
    <source>
        <dbReference type="ARBA" id="ARBA00006402"/>
    </source>
</evidence>
<evidence type="ECO:0000256" key="2">
    <source>
        <dbReference type="ARBA" id="ARBA00004651"/>
    </source>
</evidence>
<feature type="domain" description="HPt" evidence="25">
    <location>
        <begin position="1042"/>
        <end position="1135"/>
    </location>
</feature>
<dbReference type="InterPro" id="IPR008207">
    <property type="entry name" value="Sig_transdc_His_kin_Hpt_dom"/>
</dbReference>
<proteinExistence type="inferred from homology"/>
<evidence type="ECO:0000256" key="7">
    <source>
        <dbReference type="ARBA" id="ARBA00022679"/>
    </source>
</evidence>
<comment type="caution">
    <text evidence="26">The sequence shown here is derived from an EMBL/GenBank/DDBJ whole genome shotgun (WGS) entry which is preliminary data.</text>
</comment>
<comment type="catalytic activity">
    <reaction evidence="1">
        <text>ATP + protein L-histidine = ADP + protein N-phospho-L-histidine.</text>
        <dbReference type="EC" id="2.7.13.3"/>
    </reaction>
</comment>
<dbReference type="InterPro" id="IPR001789">
    <property type="entry name" value="Sig_transdc_resp-reg_receiver"/>
</dbReference>
<evidence type="ECO:0000256" key="14">
    <source>
        <dbReference type="ARBA" id="ARBA00023136"/>
    </source>
</evidence>
<feature type="domain" description="PAS" evidence="23">
    <location>
        <begin position="141"/>
        <end position="204"/>
    </location>
</feature>
<evidence type="ECO:0000259" key="24">
    <source>
        <dbReference type="PROSITE" id="PS50113"/>
    </source>
</evidence>
<evidence type="ECO:0000256" key="6">
    <source>
        <dbReference type="ARBA" id="ARBA00022553"/>
    </source>
</evidence>
<dbReference type="NCBIfam" id="TIGR00229">
    <property type="entry name" value="sensory_box"/>
    <property type="match status" value="1"/>
</dbReference>
<dbReference type="InterPro" id="IPR001610">
    <property type="entry name" value="PAC"/>
</dbReference>
<evidence type="ECO:0000256" key="1">
    <source>
        <dbReference type="ARBA" id="ARBA00000085"/>
    </source>
</evidence>
<keyword evidence="9" id="KW-0547">Nucleotide-binding</keyword>
<dbReference type="GO" id="GO:0000155">
    <property type="term" value="F:phosphorelay sensor kinase activity"/>
    <property type="evidence" value="ECO:0007669"/>
    <property type="project" value="InterPro"/>
</dbReference>
<dbReference type="SMART" id="SM00065">
    <property type="entry name" value="GAF"/>
    <property type="match status" value="1"/>
</dbReference>
<evidence type="ECO:0000256" key="9">
    <source>
        <dbReference type="ARBA" id="ARBA00022741"/>
    </source>
</evidence>
<dbReference type="Gene3D" id="3.30.450.20">
    <property type="entry name" value="PAS domain"/>
    <property type="match status" value="1"/>
</dbReference>
<feature type="transmembrane region" description="Helical" evidence="20">
    <location>
        <begin position="6"/>
        <end position="31"/>
    </location>
</feature>
<dbReference type="SUPFAM" id="SSF55785">
    <property type="entry name" value="PYP-like sensor domain (PAS domain)"/>
    <property type="match status" value="1"/>
</dbReference>
<dbReference type="GO" id="GO:0005524">
    <property type="term" value="F:ATP binding"/>
    <property type="evidence" value="ECO:0007669"/>
    <property type="project" value="UniProtKB-KW"/>
</dbReference>
<dbReference type="PRINTS" id="PR00344">
    <property type="entry name" value="BCTRLSENSOR"/>
</dbReference>
<keyword evidence="13" id="KW-0902">Two-component regulatory system</keyword>
<evidence type="ECO:0000259" key="23">
    <source>
        <dbReference type="PROSITE" id="PS50112"/>
    </source>
</evidence>
<accession>A0A7C3ZL18</accession>
<evidence type="ECO:0000256" key="5">
    <source>
        <dbReference type="ARBA" id="ARBA00022475"/>
    </source>
</evidence>